<dbReference type="Gene3D" id="3.30.70.100">
    <property type="match status" value="1"/>
</dbReference>
<proteinExistence type="predicted"/>
<dbReference type="Proteomes" id="UP000566324">
    <property type="component" value="Unassembled WGS sequence"/>
</dbReference>
<keyword evidence="2" id="KW-1185">Reference proteome</keyword>
<protein>
    <recommendedName>
        <fullName evidence="3">DUF4286 domain-containing protein</fullName>
    </recommendedName>
</protein>
<gene>
    <name evidence="1" type="ORF">GGQ98_001621</name>
</gene>
<comment type="caution">
    <text evidence="1">The sequence shown here is derived from an EMBL/GenBank/DDBJ whole genome shotgun (WGS) entry which is preliminary data.</text>
</comment>
<dbReference type="SUPFAM" id="SSF54909">
    <property type="entry name" value="Dimeric alpha+beta barrel"/>
    <property type="match status" value="1"/>
</dbReference>
<sequence>MPTFKLVVLSNAVEGQDDVFNDWYDNTHLQDVLACPGFVSAQRFKLEEGATPGSHRYLAIYDVDAPDMESAMKTLAERAGTSSMGLSDTMAPDVMALGYRPTTPLVLPAAQS</sequence>
<reference evidence="1 2" key="1">
    <citation type="submission" date="2020-08" db="EMBL/GenBank/DDBJ databases">
        <title>Genomic Encyclopedia of Type Strains, Phase IV (KMG-IV): sequencing the most valuable type-strain genomes for metagenomic binning, comparative biology and taxonomic classification.</title>
        <authorList>
            <person name="Goeker M."/>
        </authorList>
    </citation>
    <scope>NUCLEOTIDE SEQUENCE [LARGE SCALE GENOMIC DNA]</scope>
    <source>
        <strain evidence="1 2">DSM 17328</strain>
    </source>
</reference>
<evidence type="ECO:0000313" key="2">
    <source>
        <dbReference type="Proteomes" id="UP000566324"/>
    </source>
</evidence>
<organism evidence="1 2">
    <name type="scientific">Sphingosinicella soli</name>
    <dbReference type="NCBI Taxonomy" id="333708"/>
    <lineage>
        <taxon>Bacteria</taxon>
        <taxon>Pseudomonadati</taxon>
        <taxon>Pseudomonadota</taxon>
        <taxon>Alphaproteobacteria</taxon>
        <taxon>Sphingomonadales</taxon>
        <taxon>Sphingosinicellaceae</taxon>
        <taxon>Sphingosinicella</taxon>
    </lineage>
</organism>
<dbReference type="EMBL" id="JACHNZ010000015">
    <property type="protein sequence ID" value="MBB4632004.1"/>
    <property type="molecule type" value="Genomic_DNA"/>
</dbReference>
<evidence type="ECO:0008006" key="3">
    <source>
        <dbReference type="Google" id="ProtNLM"/>
    </source>
</evidence>
<dbReference type="AlphaFoldDB" id="A0A7W7B0X6"/>
<evidence type="ECO:0000313" key="1">
    <source>
        <dbReference type="EMBL" id="MBB4632004.1"/>
    </source>
</evidence>
<name>A0A7W7B0X6_9SPHN</name>
<accession>A0A7W7B0X6</accession>
<dbReference type="RefSeq" id="WP_184067724.1">
    <property type="nucleotide sequence ID" value="NZ_JACHNZ010000015.1"/>
</dbReference>
<dbReference type="InterPro" id="IPR011008">
    <property type="entry name" value="Dimeric_a/b-barrel"/>
</dbReference>